<evidence type="ECO:0008006" key="4">
    <source>
        <dbReference type="Google" id="ProtNLM"/>
    </source>
</evidence>
<evidence type="ECO:0000256" key="1">
    <source>
        <dbReference type="SAM" id="SignalP"/>
    </source>
</evidence>
<keyword evidence="1" id="KW-0732">Signal</keyword>
<dbReference type="Proteomes" id="UP001597344">
    <property type="component" value="Unassembled WGS sequence"/>
</dbReference>
<evidence type="ECO:0000313" key="3">
    <source>
        <dbReference type="Proteomes" id="UP001597344"/>
    </source>
</evidence>
<feature type="signal peptide" evidence="1">
    <location>
        <begin position="1"/>
        <end position="23"/>
    </location>
</feature>
<organism evidence="2 3">
    <name type="scientific">Aquimarina celericrescens</name>
    <dbReference type="NCBI Taxonomy" id="1964542"/>
    <lineage>
        <taxon>Bacteria</taxon>
        <taxon>Pseudomonadati</taxon>
        <taxon>Bacteroidota</taxon>
        <taxon>Flavobacteriia</taxon>
        <taxon>Flavobacteriales</taxon>
        <taxon>Flavobacteriaceae</taxon>
        <taxon>Aquimarina</taxon>
    </lineage>
</organism>
<dbReference type="RefSeq" id="WP_378320492.1">
    <property type="nucleotide sequence ID" value="NZ_JBHUHY010000013.1"/>
</dbReference>
<dbReference type="Gene3D" id="2.40.160.10">
    <property type="entry name" value="Porin"/>
    <property type="match status" value="1"/>
</dbReference>
<dbReference type="InterPro" id="IPR023614">
    <property type="entry name" value="Porin_dom_sf"/>
</dbReference>
<dbReference type="InterPro" id="IPR010870">
    <property type="entry name" value="Porin_O/P"/>
</dbReference>
<feature type="chain" id="PRO_5045458474" description="Porin" evidence="1">
    <location>
        <begin position="24"/>
        <end position="446"/>
    </location>
</feature>
<evidence type="ECO:0000313" key="2">
    <source>
        <dbReference type="EMBL" id="MFD2187492.1"/>
    </source>
</evidence>
<dbReference type="EMBL" id="JBHUHY010000013">
    <property type="protein sequence ID" value="MFD2187492.1"/>
    <property type="molecule type" value="Genomic_DNA"/>
</dbReference>
<accession>A0ABW5AZG9</accession>
<reference evidence="3" key="1">
    <citation type="journal article" date="2019" name="Int. J. Syst. Evol. Microbiol.">
        <title>The Global Catalogue of Microorganisms (GCM) 10K type strain sequencing project: providing services to taxonomists for standard genome sequencing and annotation.</title>
        <authorList>
            <consortium name="The Broad Institute Genomics Platform"/>
            <consortium name="The Broad Institute Genome Sequencing Center for Infectious Disease"/>
            <person name="Wu L."/>
            <person name="Ma J."/>
        </authorList>
    </citation>
    <scope>NUCLEOTIDE SEQUENCE [LARGE SCALE GENOMIC DNA]</scope>
    <source>
        <strain evidence="3">DT92</strain>
    </source>
</reference>
<protein>
    <recommendedName>
        <fullName evidence="4">Porin</fullName>
    </recommendedName>
</protein>
<keyword evidence="3" id="KW-1185">Reference proteome</keyword>
<sequence>MNYKTIIPILIGFNLFFLQSSIAQEGENPFGNKPLKWSLNEKNTRWIGLHTYLQLWARVNENNPGSIISEEIQNTTTDISIRRFRLAVQSQITEKLFAYTQLGINNLNYLSPRGTSLDLLDAYIEYDLFPQLSIGAGKTAWTGLSRYSAPNTSKLLSYDLLFLALPTNDETNDLIRKLSLYTKGKLGKLDYRLVVSKPFSARNSEDFDETPQEHIAKFTDQGSGGSYSGYVKWEFKDRESNKIPFSDGTYLGKKSVLNVGAGIEYQPDALWYLENGEVTFSDMKLWAIDFFLDQPINPKKNTVLTFYTGYFNYDFGPNYLKNIGANNPATSLDPIESSFNGPGNAFPVVGTGDSFFVQAGYLFSYMGKPDKKSQLQSYFSIQYSDFEQLEDPMIYYDLGLNWLFNGHLSKLSLNFQNRPVFTETINGIEFDDRKWMAILQYIIRLE</sequence>
<name>A0ABW5AZG9_9FLAO</name>
<gene>
    <name evidence="2" type="ORF">ACFSJT_11895</name>
</gene>
<proteinExistence type="predicted"/>
<comment type="caution">
    <text evidence="2">The sequence shown here is derived from an EMBL/GenBank/DDBJ whole genome shotgun (WGS) entry which is preliminary data.</text>
</comment>
<dbReference type="Pfam" id="PF07396">
    <property type="entry name" value="Porin_O_P"/>
    <property type="match status" value="1"/>
</dbReference>